<organism evidence="1 2">
    <name type="scientific">Tanacetum coccineum</name>
    <dbReference type="NCBI Taxonomy" id="301880"/>
    <lineage>
        <taxon>Eukaryota</taxon>
        <taxon>Viridiplantae</taxon>
        <taxon>Streptophyta</taxon>
        <taxon>Embryophyta</taxon>
        <taxon>Tracheophyta</taxon>
        <taxon>Spermatophyta</taxon>
        <taxon>Magnoliopsida</taxon>
        <taxon>eudicotyledons</taxon>
        <taxon>Gunneridae</taxon>
        <taxon>Pentapetalae</taxon>
        <taxon>asterids</taxon>
        <taxon>campanulids</taxon>
        <taxon>Asterales</taxon>
        <taxon>Asteraceae</taxon>
        <taxon>Asteroideae</taxon>
        <taxon>Anthemideae</taxon>
        <taxon>Anthemidinae</taxon>
        <taxon>Tanacetum</taxon>
    </lineage>
</organism>
<evidence type="ECO:0000313" key="2">
    <source>
        <dbReference type="Proteomes" id="UP001151760"/>
    </source>
</evidence>
<protein>
    <recommendedName>
        <fullName evidence="3">Retrovirus-related Pol polyprotein from transposon TNT 1-94</fullName>
    </recommendedName>
</protein>
<comment type="caution">
    <text evidence="1">The sequence shown here is derived from an EMBL/GenBank/DDBJ whole genome shotgun (WGS) entry which is preliminary data.</text>
</comment>
<gene>
    <name evidence="1" type="ORF">Tco_1032650</name>
</gene>
<dbReference type="EMBL" id="BQNB010018345">
    <property type="protein sequence ID" value="GJT73364.1"/>
    <property type="molecule type" value="Genomic_DNA"/>
</dbReference>
<proteinExistence type="predicted"/>
<dbReference type="Proteomes" id="UP001151760">
    <property type="component" value="Unassembled WGS sequence"/>
</dbReference>
<keyword evidence="2" id="KW-1185">Reference proteome</keyword>
<reference evidence="1" key="1">
    <citation type="journal article" date="2022" name="Int. J. Mol. Sci.">
        <title>Draft Genome of Tanacetum Coccineum: Genomic Comparison of Closely Related Tanacetum-Family Plants.</title>
        <authorList>
            <person name="Yamashiro T."/>
            <person name="Shiraishi A."/>
            <person name="Nakayama K."/>
            <person name="Satake H."/>
        </authorList>
    </citation>
    <scope>NUCLEOTIDE SEQUENCE</scope>
</reference>
<reference evidence="1" key="2">
    <citation type="submission" date="2022-01" db="EMBL/GenBank/DDBJ databases">
        <authorList>
            <person name="Yamashiro T."/>
            <person name="Shiraishi A."/>
            <person name="Satake H."/>
            <person name="Nakayama K."/>
        </authorList>
    </citation>
    <scope>NUCLEOTIDE SEQUENCE</scope>
</reference>
<accession>A0ABQ5GD90</accession>
<name>A0ABQ5GD90_9ASTR</name>
<dbReference type="CDD" id="cd09272">
    <property type="entry name" value="RNase_HI_RT_Ty1"/>
    <property type="match status" value="1"/>
</dbReference>
<evidence type="ECO:0008006" key="3">
    <source>
        <dbReference type="Google" id="ProtNLM"/>
    </source>
</evidence>
<sequence>MSIRLPVEVIWKSEDKGLLATPMWFLHGCDASSLRMGYVFRFLNGGVVDWKSIKQSIFATSSNEAEYIAAYDASKEVVWIRKFISALGIVSTIEEPIKMYYNNTGALPHN</sequence>
<evidence type="ECO:0000313" key="1">
    <source>
        <dbReference type="EMBL" id="GJT73364.1"/>
    </source>
</evidence>